<evidence type="ECO:0000313" key="11">
    <source>
        <dbReference type="Proteomes" id="UP000198779"/>
    </source>
</evidence>
<reference evidence="11" key="1">
    <citation type="submission" date="2016-10" db="EMBL/GenBank/DDBJ databases">
        <authorList>
            <person name="Varghese N."/>
            <person name="Submissions S."/>
        </authorList>
    </citation>
    <scope>NUCLEOTIDE SEQUENCE [LARGE SCALE GENOMIC DNA]</scope>
    <source>
        <strain evidence="11">BP1-148</strain>
    </source>
</reference>
<evidence type="ECO:0000256" key="1">
    <source>
        <dbReference type="ARBA" id="ARBA00004651"/>
    </source>
</evidence>
<keyword evidence="3 8" id="KW-0813">Transport</keyword>
<evidence type="ECO:0000256" key="8">
    <source>
        <dbReference type="PIRNR" id="PIRNR005353"/>
    </source>
</evidence>
<dbReference type="GO" id="GO:0005886">
    <property type="term" value="C:plasma membrane"/>
    <property type="evidence" value="ECO:0007669"/>
    <property type="project" value="UniProtKB-SubCell"/>
</dbReference>
<dbReference type="EMBL" id="FNCQ01000018">
    <property type="protein sequence ID" value="SDH15699.1"/>
    <property type="molecule type" value="Genomic_DNA"/>
</dbReference>
<evidence type="ECO:0000256" key="5">
    <source>
        <dbReference type="ARBA" id="ARBA00022692"/>
    </source>
</evidence>
<dbReference type="PANTHER" id="PTHR43337:SF1">
    <property type="entry name" value="XANTHINE_URACIL PERMEASE C887.17-RELATED"/>
    <property type="match status" value="1"/>
</dbReference>
<feature type="transmembrane region" description="Helical" evidence="9">
    <location>
        <begin position="169"/>
        <end position="189"/>
    </location>
</feature>
<evidence type="ECO:0000256" key="6">
    <source>
        <dbReference type="ARBA" id="ARBA00022989"/>
    </source>
</evidence>
<dbReference type="InterPro" id="IPR045018">
    <property type="entry name" value="Azg-like"/>
</dbReference>
<accession>A0A1G8A431</accession>
<dbReference type="GO" id="GO:0005345">
    <property type="term" value="F:purine nucleobase transmembrane transporter activity"/>
    <property type="evidence" value="ECO:0007669"/>
    <property type="project" value="TreeGrafter"/>
</dbReference>
<evidence type="ECO:0000256" key="2">
    <source>
        <dbReference type="ARBA" id="ARBA00005697"/>
    </source>
</evidence>
<dbReference type="PANTHER" id="PTHR43337">
    <property type="entry name" value="XANTHINE/URACIL PERMEASE C887.17-RELATED"/>
    <property type="match status" value="1"/>
</dbReference>
<proteinExistence type="inferred from homology"/>
<feature type="transmembrane region" description="Helical" evidence="9">
    <location>
        <begin position="21"/>
        <end position="38"/>
    </location>
</feature>
<evidence type="ECO:0000313" key="10">
    <source>
        <dbReference type="EMBL" id="SDH15699.1"/>
    </source>
</evidence>
<dbReference type="STRING" id="645274.SAMN04487901_11841"/>
<dbReference type="Pfam" id="PF00860">
    <property type="entry name" value="Xan_ur_permease"/>
    <property type="match status" value="1"/>
</dbReference>
<organism evidence="10 11">
    <name type="scientific">Prevotella communis</name>
    <dbReference type="NCBI Taxonomy" id="2913614"/>
    <lineage>
        <taxon>Bacteria</taxon>
        <taxon>Pseudomonadati</taxon>
        <taxon>Bacteroidota</taxon>
        <taxon>Bacteroidia</taxon>
        <taxon>Bacteroidales</taxon>
        <taxon>Prevotellaceae</taxon>
        <taxon>Prevotella</taxon>
    </lineage>
</organism>
<feature type="transmembrane region" description="Helical" evidence="9">
    <location>
        <begin position="393"/>
        <end position="410"/>
    </location>
</feature>
<feature type="transmembrane region" description="Helical" evidence="9">
    <location>
        <begin position="370"/>
        <end position="387"/>
    </location>
</feature>
<dbReference type="PIRSF" id="PIRSF005353">
    <property type="entry name" value="PbuG"/>
    <property type="match status" value="1"/>
</dbReference>
<dbReference type="AlphaFoldDB" id="A0A1G8A431"/>
<dbReference type="RefSeq" id="WP_091818880.1">
    <property type="nucleotide sequence ID" value="NZ_FNCQ01000018.1"/>
</dbReference>
<dbReference type="Proteomes" id="UP000198779">
    <property type="component" value="Unassembled WGS sequence"/>
</dbReference>
<feature type="transmembrane region" description="Helical" evidence="9">
    <location>
        <begin position="50"/>
        <end position="70"/>
    </location>
</feature>
<feature type="transmembrane region" description="Helical" evidence="9">
    <location>
        <begin position="105"/>
        <end position="125"/>
    </location>
</feature>
<keyword evidence="11" id="KW-1185">Reference proteome</keyword>
<evidence type="ECO:0000256" key="9">
    <source>
        <dbReference type="SAM" id="Phobius"/>
    </source>
</evidence>
<dbReference type="InterPro" id="IPR026033">
    <property type="entry name" value="Azg-like_bact_archaea"/>
</dbReference>
<gene>
    <name evidence="10" type="ORF">SAMN04487901_11841</name>
</gene>
<feature type="transmembrane region" description="Helical" evidence="9">
    <location>
        <begin position="196"/>
        <end position="214"/>
    </location>
</feature>
<comment type="similarity">
    <text evidence="2 8">Belongs to the nucleobase:cation symporter-2 (NCS2) (TC 2.A.40) family. Azg-like subfamily.</text>
</comment>
<feature type="transmembrane region" description="Helical" evidence="9">
    <location>
        <begin position="320"/>
        <end position="340"/>
    </location>
</feature>
<keyword evidence="7 8" id="KW-0472">Membrane</keyword>
<feature type="transmembrane region" description="Helical" evidence="9">
    <location>
        <begin position="419"/>
        <end position="436"/>
    </location>
</feature>
<feature type="transmembrane region" description="Helical" evidence="9">
    <location>
        <begin position="137"/>
        <end position="157"/>
    </location>
</feature>
<evidence type="ECO:0000256" key="4">
    <source>
        <dbReference type="ARBA" id="ARBA00022475"/>
    </source>
</evidence>
<keyword evidence="4 8" id="KW-1003">Cell membrane</keyword>
<keyword evidence="5 8" id="KW-0812">Transmembrane</keyword>
<evidence type="ECO:0000256" key="7">
    <source>
        <dbReference type="ARBA" id="ARBA00023136"/>
    </source>
</evidence>
<sequence>MKNLLSFLGFDASTMTIRKEVIGGITTFLTMAYILAVNPDILSATGMDKGAVFTTTCISAVVGTIVMALYAKLPFALAPGMGLNAFFAFTVVLTMGYSWQFALTAVFIEGLIFILLTITGLRSYIVNAIPLILRRAISPGIGLFIAFVGLKSAGIVGSSDATFVTMGNLHDPAVLLGIFGILITAAMLVKNVTGSLLIGILVTTIVGIPLGVTQYNGIMSTPPSIEPILWQFEWHNIFTVDMIIVVLTFLFIDMFDTIGTLIGVSNRAGMVDDDGNVKNLNKAFMADAIGTTVGAMLGTSTVTTYVESASGVNAGGRSGLTSLVTALCFAVALLFAPLFLAIPGQATASALVLVGVMMMYDIRKVDFSDYVTAIPCFVCIVLMPLTYSISDGILMGVIAYVLIHLLSFTMKDRDARNNINWGTILLAVLFICRYAFL</sequence>
<evidence type="ECO:0000256" key="3">
    <source>
        <dbReference type="ARBA" id="ARBA00022448"/>
    </source>
</evidence>
<comment type="subcellular location">
    <subcellularLocation>
        <location evidence="1 8">Cell membrane</location>
        <topology evidence="1 8">Multi-pass membrane protein</topology>
    </subcellularLocation>
</comment>
<protein>
    <submittedName>
        <fullName evidence="10">Putative MFS transporter, AGZA family, xanthine/uracil permease</fullName>
    </submittedName>
</protein>
<feature type="transmembrane region" description="Helical" evidence="9">
    <location>
        <begin position="82"/>
        <end position="99"/>
    </location>
</feature>
<name>A0A1G8A431_9BACT</name>
<keyword evidence="6 8" id="KW-1133">Transmembrane helix</keyword>
<dbReference type="InterPro" id="IPR006043">
    <property type="entry name" value="NCS2"/>
</dbReference>